<evidence type="ECO:0000259" key="2">
    <source>
        <dbReference type="PROSITE" id="PS50030"/>
    </source>
</evidence>
<organism evidence="3 4">
    <name type="scientific">Cardiosporidium cionae</name>
    <dbReference type="NCBI Taxonomy" id="476202"/>
    <lineage>
        <taxon>Eukaryota</taxon>
        <taxon>Sar</taxon>
        <taxon>Alveolata</taxon>
        <taxon>Apicomplexa</taxon>
        <taxon>Aconoidasida</taxon>
        <taxon>Nephromycida</taxon>
        <taxon>Cardiosporidium</taxon>
    </lineage>
</organism>
<feature type="region of interest" description="Disordered" evidence="1">
    <location>
        <begin position="184"/>
        <end position="205"/>
    </location>
</feature>
<feature type="domain" description="UBA" evidence="2">
    <location>
        <begin position="338"/>
        <end position="378"/>
    </location>
</feature>
<sequence length="775" mass="85603">MDKSEKLPDNRTVKEGAISSIKTEATVIWDVLQHGNVEDPVFEGIVREFMRFDATLMAIFNGVDKFMLGVEHLCAGLVLLSEAMVNGFTKHTDNTIASDICRFREATHKITRMDAPHACIAKLRRDLEYNIVIPLQNHISNNKVIKSSISLRRRRLNEVQMCQRKINQILGVTPKMNSRKIDTGNNQSDIQGANTVNNGTPASRLPPRLLRDLKNAEAALEYAKTNFKAVDRPVFEWLMMLEAYKCDLYDSILQTLKYLQYEFLAESSHSLSHTMPSRMQFRPMVEMTPEQLKPQVDMELEAYGDDEASLDSTATLLKKWERDGGSFQEIEATAETVQVDPLSLASLVSQGFEENLAKKALRMHSNDTQAALDTLLNNIDILENMSDSDAFVRAPTSLKWTKKYKGVRNRDRETRDTEFRDEDTRHNVEPKQIVVAEKDTNGTSSPSNLMGDEGEDGPSTRQSKGTTEQSSMDDFDLFSWGDTPVAPKNTTAAMNESASGELSLMDIAASPPTDLSKGVQLQPLPDLFGGFKAANCEWSNKFDPSKPALINDPMVVESLQPSSLNISLETSMMSPQTPTPAAALSPFDALNPLMAGASSGSSMPQADATNASLNALFTNSLTSSNAVNNYPNLSTNILPQQGGFSQFSLPPQQGFSQFSQQLQGYPSPQQQQPQGFPQHQQQGYPPLQQQQPQGFPPPQPQQPQGFPQKQSVGGEVPIASSGSIGYGNQGNSVNKLGAFNLGVKEENIIDTMELSIEKNKNAEFDQLFGDVLKDF</sequence>
<dbReference type="Gene3D" id="1.20.1270.60">
    <property type="entry name" value="Arfaptin homology (AH) domain/BAR domain"/>
    <property type="match status" value="1"/>
</dbReference>
<dbReference type="SUPFAM" id="SSF103657">
    <property type="entry name" value="BAR/IMD domain-like"/>
    <property type="match status" value="1"/>
</dbReference>
<feature type="region of interest" description="Disordered" evidence="1">
    <location>
        <begin position="405"/>
        <end position="475"/>
    </location>
</feature>
<keyword evidence="4" id="KW-1185">Reference proteome</keyword>
<dbReference type="Gene3D" id="1.10.8.10">
    <property type="entry name" value="DNA helicase RuvA subunit, C-terminal domain"/>
    <property type="match status" value="1"/>
</dbReference>
<proteinExistence type="predicted"/>
<evidence type="ECO:0000313" key="3">
    <source>
        <dbReference type="EMBL" id="KAF8818366.1"/>
    </source>
</evidence>
<evidence type="ECO:0000313" key="4">
    <source>
        <dbReference type="Proteomes" id="UP000823046"/>
    </source>
</evidence>
<feature type="compositionally biased region" description="Basic and acidic residues" evidence="1">
    <location>
        <begin position="408"/>
        <end position="429"/>
    </location>
</feature>
<name>A0ABQ7J5I6_9APIC</name>
<feature type="compositionally biased region" description="Low complexity" evidence="1">
    <location>
        <begin position="658"/>
        <end position="693"/>
    </location>
</feature>
<dbReference type="InterPro" id="IPR009060">
    <property type="entry name" value="UBA-like_sf"/>
</dbReference>
<dbReference type="Proteomes" id="UP000823046">
    <property type="component" value="Unassembled WGS sequence"/>
</dbReference>
<feature type="compositionally biased region" description="Polar residues" evidence="1">
    <location>
        <begin position="459"/>
        <end position="470"/>
    </location>
</feature>
<dbReference type="EMBL" id="JADAQX010001086">
    <property type="protein sequence ID" value="KAF8818366.1"/>
    <property type="molecule type" value="Genomic_DNA"/>
</dbReference>
<feature type="region of interest" description="Disordered" evidence="1">
    <location>
        <begin position="658"/>
        <end position="727"/>
    </location>
</feature>
<evidence type="ECO:0000256" key="1">
    <source>
        <dbReference type="SAM" id="MobiDB-lite"/>
    </source>
</evidence>
<dbReference type="SUPFAM" id="SSF46934">
    <property type="entry name" value="UBA-like"/>
    <property type="match status" value="1"/>
</dbReference>
<dbReference type="SMART" id="SM00165">
    <property type="entry name" value="UBA"/>
    <property type="match status" value="1"/>
</dbReference>
<accession>A0ABQ7J5I6</accession>
<gene>
    <name evidence="3" type="ORF">IE077_004351</name>
</gene>
<comment type="caution">
    <text evidence="3">The sequence shown here is derived from an EMBL/GenBank/DDBJ whole genome shotgun (WGS) entry which is preliminary data.</text>
</comment>
<dbReference type="InterPro" id="IPR015940">
    <property type="entry name" value="UBA"/>
</dbReference>
<protein>
    <submittedName>
        <fullName evidence="3">UBA/TS-N domain-containing protein</fullName>
    </submittedName>
</protein>
<feature type="compositionally biased region" description="Polar residues" evidence="1">
    <location>
        <begin position="184"/>
        <end position="201"/>
    </location>
</feature>
<reference evidence="3 4" key="1">
    <citation type="journal article" date="2020" name="bioRxiv">
        <title>Metabolic contributions of an alphaproteobacterial endosymbiont in the apicomplexan Cardiosporidium cionae.</title>
        <authorList>
            <person name="Hunter E.S."/>
            <person name="Paight C.J."/>
            <person name="Lane C.E."/>
        </authorList>
    </citation>
    <scope>NUCLEOTIDE SEQUENCE [LARGE SCALE GENOMIC DNA]</scope>
    <source>
        <strain evidence="3">ESH_2018</strain>
    </source>
</reference>
<dbReference type="InterPro" id="IPR027267">
    <property type="entry name" value="AH/BAR_dom_sf"/>
</dbReference>
<dbReference type="PROSITE" id="PS50030">
    <property type="entry name" value="UBA"/>
    <property type="match status" value="1"/>
</dbReference>